<dbReference type="Pfam" id="PF00669">
    <property type="entry name" value="Flagellin_N"/>
    <property type="match status" value="1"/>
</dbReference>
<evidence type="ECO:0000259" key="7">
    <source>
        <dbReference type="Pfam" id="PF00669"/>
    </source>
</evidence>
<dbReference type="InterPro" id="IPR046358">
    <property type="entry name" value="Flagellin_C"/>
</dbReference>
<gene>
    <name evidence="9" type="ORF">PSAKL28_37750</name>
</gene>
<dbReference type="GO" id="GO:0005198">
    <property type="term" value="F:structural molecule activity"/>
    <property type="evidence" value="ECO:0007669"/>
    <property type="project" value="InterPro"/>
</dbReference>
<evidence type="ECO:0000256" key="6">
    <source>
        <dbReference type="SAM" id="MobiDB-lite"/>
    </source>
</evidence>
<reference evidence="9 10" key="1">
    <citation type="submission" date="2014-07" db="EMBL/GenBank/DDBJ databases">
        <authorList>
            <person name="Lee K."/>
            <person name="Lim J.Y."/>
            <person name="Hwang I."/>
        </authorList>
    </citation>
    <scope>NUCLEOTIDE SEQUENCE [LARGE SCALE GENOMIC DNA]</scope>
    <source>
        <strain evidence="9 10">KL28</strain>
    </source>
</reference>
<keyword evidence="9" id="KW-0966">Cell projection</keyword>
<feature type="region of interest" description="Disordered" evidence="6">
    <location>
        <begin position="300"/>
        <end position="324"/>
    </location>
</feature>
<dbReference type="Gene3D" id="1.20.1330.10">
    <property type="entry name" value="f41 fragment of flagellin, N-terminal domain"/>
    <property type="match status" value="2"/>
</dbReference>
<dbReference type="InterPro" id="IPR001029">
    <property type="entry name" value="Flagellin_N"/>
</dbReference>
<keyword evidence="4" id="KW-0964">Secreted</keyword>
<dbReference type="OrthoDB" id="9768249at2"/>
<feature type="domain" description="Flagellin C-terminal" evidence="8">
    <location>
        <begin position="444"/>
        <end position="520"/>
    </location>
</feature>
<evidence type="ECO:0000256" key="2">
    <source>
        <dbReference type="ARBA" id="ARBA00004613"/>
    </source>
</evidence>
<dbReference type="HOGENOM" id="CLU_024437_5_2_6"/>
<dbReference type="NCBIfam" id="TIGR02550">
    <property type="entry name" value="flagell_flgL"/>
    <property type="match status" value="1"/>
</dbReference>
<dbReference type="GO" id="GO:0009424">
    <property type="term" value="C:bacterial-type flagellum hook"/>
    <property type="evidence" value="ECO:0007669"/>
    <property type="project" value="InterPro"/>
</dbReference>
<dbReference type="RefSeq" id="WP_038613395.1">
    <property type="nucleotide sequence ID" value="NZ_CP009048.1"/>
</dbReference>
<dbReference type="SUPFAM" id="SSF64518">
    <property type="entry name" value="Phase 1 flagellin"/>
    <property type="match status" value="1"/>
</dbReference>
<dbReference type="Pfam" id="PF00700">
    <property type="entry name" value="Flagellin_C"/>
    <property type="match status" value="1"/>
</dbReference>
<comment type="subcellular location">
    <subcellularLocation>
        <location evidence="1">Bacterial flagellum</location>
    </subcellularLocation>
    <subcellularLocation>
        <location evidence="2">Secreted</location>
    </subcellularLocation>
</comment>
<proteinExistence type="inferred from homology"/>
<dbReference type="eggNOG" id="COG1344">
    <property type="taxonomic scope" value="Bacteria"/>
</dbReference>
<name>A0A077FC27_9PSED</name>
<feature type="compositionally biased region" description="Low complexity" evidence="6">
    <location>
        <begin position="306"/>
        <end position="319"/>
    </location>
</feature>
<keyword evidence="9" id="KW-0282">Flagellum</keyword>
<feature type="domain" description="Flagellin N-terminal" evidence="7">
    <location>
        <begin position="3"/>
        <end position="139"/>
    </location>
</feature>
<dbReference type="Proteomes" id="UP000028931">
    <property type="component" value="Chromosome"/>
</dbReference>
<accession>A0A077FC27</accession>
<dbReference type="GO" id="GO:0071973">
    <property type="term" value="P:bacterial-type flagellum-dependent cell motility"/>
    <property type="evidence" value="ECO:0007669"/>
    <property type="project" value="InterPro"/>
</dbReference>
<comment type="similarity">
    <text evidence="3">Belongs to the bacterial flagellin family.</text>
</comment>
<evidence type="ECO:0000259" key="8">
    <source>
        <dbReference type="Pfam" id="PF00700"/>
    </source>
</evidence>
<evidence type="ECO:0000256" key="4">
    <source>
        <dbReference type="ARBA" id="ARBA00022525"/>
    </source>
</evidence>
<keyword evidence="5" id="KW-0975">Bacterial flagellum</keyword>
<evidence type="ECO:0000256" key="3">
    <source>
        <dbReference type="ARBA" id="ARBA00005709"/>
    </source>
</evidence>
<protein>
    <submittedName>
        <fullName evidence="9">Flagellar hook-associated protein FlgL</fullName>
    </submittedName>
</protein>
<keyword evidence="9" id="KW-0969">Cilium</keyword>
<dbReference type="KEGG" id="palk:PSAKL28_37750"/>
<dbReference type="InterPro" id="IPR001492">
    <property type="entry name" value="Flagellin"/>
</dbReference>
<dbReference type="PANTHER" id="PTHR42792">
    <property type="entry name" value="FLAGELLIN"/>
    <property type="match status" value="1"/>
</dbReference>
<dbReference type="NCBIfam" id="NF009361">
    <property type="entry name" value="PRK12717.1"/>
    <property type="match status" value="1"/>
</dbReference>
<dbReference type="GO" id="GO:0005576">
    <property type="term" value="C:extracellular region"/>
    <property type="evidence" value="ECO:0007669"/>
    <property type="project" value="UniProtKB-SubCell"/>
</dbReference>
<evidence type="ECO:0000313" key="9">
    <source>
        <dbReference type="EMBL" id="AIL62927.1"/>
    </source>
</evidence>
<evidence type="ECO:0000256" key="1">
    <source>
        <dbReference type="ARBA" id="ARBA00004365"/>
    </source>
</evidence>
<dbReference type="AlphaFoldDB" id="A0A077FC27"/>
<dbReference type="EMBL" id="CP009048">
    <property type="protein sequence ID" value="AIL62927.1"/>
    <property type="molecule type" value="Genomic_DNA"/>
</dbReference>
<dbReference type="PANTHER" id="PTHR42792:SF1">
    <property type="entry name" value="FLAGELLAR HOOK-ASSOCIATED PROTEIN 3"/>
    <property type="match status" value="1"/>
</dbReference>
<evidence type="ECO:0000313" key="10">
    <source>
        <dbReference type="Proteomes" id="UP000028931"/>
    </source>
</evidence>
<organism evidence="9 10">
    <name type="scientific">Pseudomonas alkylphenolica</name>
    <dbReference type="NCBI Taxonomy" id="237609"/>
    <lineage>
        <taxon>Bacteria</taxon>
        <taxon>Pseudomonadati</taxon>
        <taxon>Pseudomonadota</taxon>
        <taxon>Gammaproteobacteria</taxon>
        <taxon>Pseudomonadales</taxon>
        <taxon>Pseudomonadaceae</taxon>
        <taxon>Pseudomonas</taxon>
    </lineage>
</organism>
<dbReference type="InterPro" id="IPR013384">
    <property type="entry name" value="Flagell_FlgL"/>
</dbReference>
<evidence type="ECO:0000256" key="5">
    <source>
        <dbReference type="ARBA" id="ARBA00023143"/>
    </source>
</evidence>
<sequence>MRISTSQFYQTSASNYSNNFSNLVKTGQQASDNIRVRTAADDPVGAARLLQLQQQSNLLDQYNGNITSVRNSLATSESTLTSITNVLARVKELAISSGSGGFTDADRKANAQELSQLEEQLYSLMNSRDENGKYIFSGSRGDTPPYVRNADGTYSYQGDQSTLSLQVGDMLSMATNDSGYSVFEQALNTSRSQTSLTAPTPDDGRVRLSDGQLTGSTVYNDRFRSGEPYTITFTSSTQFKITDANNNDVTLEATGGGTLDPNAPAGSIGFRGVDMRLDINLQPGDSADPDAAIAGHTFNLASKPDSISGSRSPGNPSSSQMTGANIVDPAAYHDAFPGSGAIIKFTSDTAYEVYAQPMGPDARPVATGSLTGSKATIAGVEFDFTAAPNEPKSGDQFSVKVDTHQTQNILDTISQFRKALEMPVDNDLASKQKYQAALDSAIGNLESGANKVSEAISSIGARGAALDVQADTNESLKMANTQTQGSIRDADPAEVLMRLNLQQTMLQASQLAFSKISSLSLFNRL</sequence>
<dbReference type="PRINTS" id="PR00207">
    <property type="entry name" value="FLAGELLIN"/>
</dbReference>